<name>A0A2I8EL77_9BURK</name>
<evidence type="ECO:0000313" key="2">
    <source>
        <dbReference type="Proteomes" id="UP000243502"/>
    </source>
</evidence>
<gene>
    <name evidence="1" type="ORF">C2L65_11910</name>
</gene>
<proteinExistence type="predicted"/>
<dbReference type="Proteomes" id="UP000243502">
    <property type="component" value="Chromosome 1"/>
</dbReference>
<dbReference type="KEGG" id="pter:C2L65_11910"/>
<dbReference type="AlphaFoldDB" id="A0A2I8EL77"/>
<sequence length="642" mass="69922">MATNSQTRTLNISQLRPYAAFQLYEYVAAPALNLRALAGGIAQQLTASRSSNSHVEVVAQSALPPVVGTSGWAIHFKKTTQSAWTDDPTVVDVEQHILVVISNGPVLGMSTSATEVRKRVSDYLDAQPGLAAMAAEVLENALLRSAQLRTLWLSGIHRKSPFKADSKVLTGSQLQTALSPLDDRTFRPSSGRADTGLSVASGVSRVGVSPKRSYAWIGPTTGLADFATRFQALVGHIANRRTRTFSPLPILAQALSQTPTAGSVVKAFDFSFIATDTAADLDDTTKLFLENFEARVELETTGSSADQNFTLYIRDRDHANANRAQQDWKVDVTVTLADAAATAVLATDSQGWPRWDAFKQLLRNRSVWSVWYESGHSLGDGEWNMLDARASSYEGTITPVNFSAGTWNIKIEKPLPAGGGRAVVWTQIGVDKSLFSWWIQDGMAKCFPRFNSATDPNSYAFCVCDDGSNELADFIVMAKHQCFATPANPSHLAFVMVHVKASSSSKPGRGMAPKQYEEVLGQATKNLGRVQFPETREYLVGRLGRGVAMLWEWRASQFRVLLNRGTRLPKTSQVRTTLKDFNGQRHHFHVVVVQPHQGAANFNASMNGSPVDFKTHMLCTLLCAADGAARASSANLNVVMSP</sequence>
<dbReference type="EMBL" id="CP026111">
    <property type="protein sequence ID" value="AUT60230.1"/>
    <property type="molecule type" value="Genomic_DNA"/>
</dbReference>
<dbReference type="RefSeq" id="WP_042307494.1">
    <property type="nucleotide sequence ID" value="NZ_CP026111.1"/>
</dbReference>
<dbReference type="OrthoDB" id="9148897at2"/>
<protein>
    <submittedName>
        <fullName evidence="1">Uncharacterized protein</fullName>
    </submittedName>
</protein>
<organism evidence="1 2">
    <name type="scientific">Paraburkholderia terrae</name>
    <dbReference type="NCBI Taxonomy" id="311230"/>
    <lineage>
        <taxon>Bacteria</taxon>
        <taxon>Pseudomonadati</taxon>
        <taxon>Pseudomonadota</taxon>
        <taxon>Betaproteobacteria</taxon>
        <taxon>Burkholderiales</taxon>
        <taxon>Burkholderiaceae</taxon>
        <taxon>Paraburkholderia</taxon>
    </lineage>
</organism>
<accession>A0A2I8EL77</accession>
<evidence type="ECO:0000313" key="1">
    <source>
        <dbReference type="EMBL" id="AUT60230.1"/>
    </source>
</evidence>
<reference evidence="1 2" key="1">
    <citation type="submission" date="2018-01" db="EMBL/GenBank/DDBJ databases">
        <title>Species boundaries and ecological features among Paraburkholderia terrae DSMZ17804T, P. hospita DSMZ17164T and P. caribensis DSMZ13236T.</title>
        <authorList>
            <person name="Pratama A.A."/>
        </authorList>
    </citation>
    <scope>NUCLEOTIDE SEQUENCE [LARGE SCALE GENOMIC DNA]</scope>
    <source>
        <strain evidence="1 2">DSM 17804</strain>
    </source>
</reference>